<comment type="caution">
    <text evidence="3">The sequence shown here is derived from an EMBL/GenBank/DDBJ whole genome shotgun (WGS) entry which is preliminary data.</text>
</comment>
<dbReference type="RefSeq" id="XP_060294331.1">
    <property type="nucleotide sequence ID" value="XM_060446703.1"/>
</dbReference>
<accession>A0AA40AC77</accession>
<keyword evidence="2" id="KW-0472">Membrane</keyword>
<dbReference type="Proteomes" id="UP001172101">
    <property type="component" value="Unassembled WGS sequence"/>
</dbReference>
<feature type="transmembrane region" description="Helical" evidence="2">
    <location>
        <begin position="189"/>
        <end position="215"/>
    </location>
</feature>
<dbReference type="GeneID" id="85329973"/>
<feature type="region of interest" description="Disordered" evidence="1">
    <location>
        <begin position="1"/>
        <end position="22"/>
    </location>
</feature>
<evidence type="ECO:0000313" key="3">
    <source>
        <dbReference type="EMBL" id="KAK0713008.1"/>
    </source>
</evidence>
<gene>
    <name evidence="3" type="ORF">B0T26DRAFT_781028</name>
</gene>
<sequence length="356" mass="38575">MRNGLRAFDKGGEGKTRGKKENMKDANGLITGFKNPPPILKLPSCRLRGSGGMRMPLGHGQIELWLRDLAPYPPQLAVGEVRGGLLVPGRQLQQAGGIVLVLDEGEVIADQRAVARQLALEVLEVGQVLGAGDDVELLPQHALFREGGVLVALDAAHLAAVDAQVRHHVGELVHHLLDRWRELGRCRRVPAAVVFDIVLLVVVLFNLFLDLLFLLSAHDPLSCARQVKVKRHANKVIGKERSVDQPDIINLGTHGSTGPGHFTLYTWPPSSRGSGWVCWPAAVFWPPRPVVCPQIIMKHGGVAAGIAEISPQLAACCGRGSSGYQNRPAGQNRGQMIYQKPPRLCEESPIPVVQCV</sequence>
<dbReference type="EMBL" id="JAUIRO010000005">
    <property type="protein sequence ID" value="KAK0713008.1"/>
    <property type="molecule type" value="Genomic_DNA"/>
</dbReference>
<name>A0AA40AC77_9PEZI</name>
<evidence type="ECO:0000313" key="4">
    <source>
        <dbReference type="Proteomes" id="UP001172101"/>
    </source>
</evidence>
<evidence type="ECO:0000256" key="1">
    <source>
        <dbReference type="SAM" id="MobiDB-lite"/>
    </source>
</evidence>
<feature type="compositionally biased region" description="Basic and acidic residues" evidence="1">
    <location>
        <begin position="7"/>
        <end position="22"/>
    </location>
</feature>
<keyword evidence="2" id="KW-1133">Transmembrane helix</keyword>
<evidence type="ECO:0000256" key="2">
    <source>
        <dbReference type="SAM" id="Phobius"/>
    </source>
</evidence>
<dbReference type="AlphaFoldDB" id="A0AA40AC77"/>
<organism evidence="3 4">
    <name type="scientific">Lasiosphaeria miniovina</name>
    <dbReference type="NCBI Taxonomy" id="1954250"/>
    <lineage>
        <taxon>Eukaryota</taxon>
        <taxon>Fungi</taxon>
        <taxon>Dikarya</taxon>
        <taxon>Ascomycota</taxon>
        <taxon>Pezizomycotina</taxon>
        <taxon>Sordariomycetes</taxon>
        <taxon>Sordariomycetidae</taxon>
        <taxon>Sordariales</taxon>
        <taxon>Lasiosphaeriaceae</taxon>
        <taxon>Lasiosphaeria</taxon>
    </lineage>
</organism>
<proteinExistence type="predicted"/>
<keyword evidence="2" id="KW-0812">Transmembrane</keyword>
<reference evidence="3" key="1">
    <citation type="submission" date="2023-06" db="EMBL/GenBank/DDBJ databases">
        <title>Genome-scale phylogeny and comparative genomics of the fungal order Sordariales.</title>
        <authorList>
            <consortium name="Lawrence Berkeley National Laboratory"/>
            <person name="Hensen N."/>
            <person name="Bonometti L."/>
            <person name="Westerberg I."/>
            <person name="Brannstrom I.O."/>
            <person name="Guillou S."/>
            <person name="Cros-Aarteil S."/>
            <person name="Calhoun S."/>
            <person name="Haridas S."/>
            <person name="Kuo A."/>
            <person name="Mondo S."/>
            <person name="Pangilinan J."/>
            <person name="Riley R."/>
            <person name="LaButti K."/>
            <person name="Andreopoulos B."/>
            <person name="Lipzen A."/>
            <person name="Chen C."/>
            <person name="Yanf M."/>
            <person name="Daum C."/>
            <person name="Ng V."/>
            <person name="Clum A."/>
            <person name="Steindorff A."/>
            <person name="Ohm R."/>
            <person name="Martin F."/>
            <person name="Silar P."/>
            <person name="Natvig D."/>
            <person name="Lalanne C."/>
            <person name="Gautier V."/>
            <person name="Ament-velasquez S.L."/>
            <person name="Kruys A."/>
            <person name="Hutchinson M.I."/>
            <person name="Powell A.J."/>
            <person name="Barry K."/>
            <person name="Miller A.N."/>
            <person name="Grigoriev I.V."/>
            <person name="Debuchy R."/>
            <person name="Gladieux P."/>
            <person name="Thoren M.H."/>
            <person name="Johannesson H."/>
        </authorList>
    </citation>
    <scope>NUCLEOTIDE SEQUENCE</scope>
    <source>
        <strain evidence="3">SMH2392-1A</strain>
    </source>
</reference>
<keyword evidence="4" id="KW-1185">Reference proteome</keyword>
<protein>
    <submittedName>
        <fullName evidence="3">Uncharacterized protein</fullName>
    </submittedName>
</protein>